<dbReference type="InterPro" id="IPR011990">
    <property type="entry name" value="TPR-like_helical_dom_sf"/>
</dbReference>
<organism evidence="1 2">
    <name type="scientific">Flavobacterium bernardetii</name>
    <dbReference type="NCBI Taxonomy" id="2813823"/>
    <lineage>
        <taxon>Bacteria</taxon>
        <taxon>Pseudomonadati</taxon>
        <taxon>Bacteroidota</taxon>
        <taxon>Flavobacteriia</taxon>
        <taxon>Flavobacteriales</taxon>
        <taxon>Flavobacteriaceae</taxon>
        <taxon>Flavobacterium</taxon>
    </lineage>
</organism>
<evidence type="ECO:0008006" key="3">
    <source>
        <dbReference type="Google" id="ProtNLM"/>
    </source>
</evidence>
<dbReference type="SUPFAM" id="SSF48452">
    <property type="entry name" value="TPR-like"/>
    <property type="match status" value="1"/>
</dbReference>
<evidence type="ECO:0000313" key="1">
    <source>
        <dbReference type="EMBL" id="MBC5835439.1"/>
    </source>
</evidence>
<dbReference type="RefSeq" id="WP_166125915.1">
    <property type="nucleotide sequence ID" value="NZ_JAANOQ010000002.1"/>
</dbReference>
<evidence type="ECO:0000313" key="2">
    <source>
        <dbReference type="Proteomes" id="UP000605990"/>
    </source>
</evidence>
<reference evidence="1 2" key="1">
    <citation type="submission" date="2020-08" db="EMBL/GenBank/DDBJ databases">
        <title>Description of novel Flavobacterium F-408 isolate.</title>
        <authorList>
            <person name="Saticioglu I.B."/>
            <person name="Duman M."/>
            <person name="Altun S."/>
        </authorList>
    </citation>
    <scope>NUCLEOTIDE SEQUENCE [LARGE SCALE GENOMIC DNA]</scope>
    <source>
        <strain evidence="1 2">F-408</strain>
    </source>
</reference>
<gene>
    <name evidence="1" type="ORF">H8R27_11145</name>
</gene>
<dbReference type="Proteomes" id="UP000605990">
    <property type="component" value="Unassembled WGS sequence"/>
</dbReference>
<comment type="caution">
    <text evidence="1">The sequence shown here is derived from an EMBL/GenBank/DDBJ whole genome shotgun (WGS) entry which is preliminary data.</text>
</comment>
<sequence length="290" mass="34069">MKFLLSFGITLFVLSISFSQIKENEFDTYLLNLDKARNLEKSNNFSEAIKYFDLAIKYAKKHPNFNIYGHSYMSKASVFFKLNKFKKGIKEVKKAIVAGSELEVIDYNYLFSDSISVKIKDVILPIYRELVKEKFSKMKNPEAYVEIEKMIVLDQFNRMNDGLLTSENIPVDKLQNITDSALSQQCVELVKKHGWFNEMWLIMWHNRDTYKQKNDFWNFMIPFINNQIELGMLPHSFFAMYEDYKSLEETGFTIYGTITSKVNKETINLKRAEIFLPALSEDIINSYNNK</sequence>
<accession>A0ABR7J087</accession>
<dbReference type="Gene3D" id="1.25.40.10">
    <property type="entry name" value="Tetratricopeptide repeat domain"/>
    <property type="match status" value="1"/>
</dbReference>
<keyword evidence="2" id="KW-1185">Reference proteome</keyword>
<protein>
    <recommendedName>
        <fullName evidence="3">Tetratricopeptide repeat protein</fullName>
    </recommendedName>
</protein>
<proteinExistence type="predicted"/>
<dbReference type="EMBL" id="JACRUN010000006">
    <property type="protein sequence ID" value="MBC5835439.1"/>
    <property type="molecule type" value="Genomic_DNA"/>
</dbReference>
<name>A0ABR7J087_9FLAO</name>